<comment type="caution">
    <text evidence="2">The sequence shown here is derived from an EMBL/GenBank/DDBJ whole genome shotgun (WGS) entry which is preliminary data.</text>
</comment>
<protein>
    <submittedName>
        <fullName evidence="2">Monocarboxylate transporter 4</fullName>
    </submittedName>
</protein>
<keyword evidence="3" id="KW-1185">Reference proteome</keyword>
<feature type="compositionally biased region" description="Basic and acidic residues" evidence="1">
    <location>
        <begin position="13"/>
        <end position="25"/>
    </location>
</feature>
<sequence length="58" mass="6062">MVVDTSDSVCPTLRDEPFSDEKPQDDAASTPSEGNNDEENQACIAVDPGEPPDGGLQA</sequence>
<dbReference type="Proteomes" id="UP000737391">
    <property type="component" value="Unassembled WGS sequence"/>
</dbReference>
<dbReference type="OrthoDB" id="5212574at2759"/>
<feature type="non-terminal residue" evidence="2">
    <location>
        <position position="58"/>
    </location>
</feature>
<evidence type="ECO:0000313" key="2">
    <source>
        <dbReference type="EMBL" id="KAF4473766.1"/>
    </source>
</evidence>
<reference evidence="2" key="1">
    <citation type="submission" date="2020-01" db="EMBL/GenBank/DDBJ databases">
        <title>Identification and distribution of gene clusters putatively required for synthesis of sphingolipid metabolism inhibitors in phylogenetically diverse species of the filamentous fungus Fusarium.</title>
        <authorList>
            <person name="Kim H.-S."/>
            <person name="Busman M."/>
            <person name="Brown D.W."/>
            <person name="Divon H."/>
            <person name="Uhlig S."/>
            <person name="Proctor R.H."/>
        </authorList>
    </citation>
    <scope>NUCLEOTIDE SEQUENCE</scope>
    <source>
        <strain evidence="2">NRRL 31653</strain>
    </source>
</reference>
<proteinExistence type="predicted"/>
<dbReference type="AlphaFoldDB" id="A0A9P5AWS5"/>
<name>A0A9P5AWS5_9HYPO</name>
<dbReference type="EMBL" id="LUFC02001489">
    <property type="protein sequence ID" value="KAF4473766.1"/>
    <property type="molecule type" value="Genomic_DNA"/>
</dbReference>
<gene>
    <name evidence="2" type="ORF">FAGAP_12900</name>
</gene>
<evidence type="ECO:0000256" key="1">
    <source>
        <dbReference type="SAM" id="MobiDB-lite"/>
    </source>
</evidence>
<accession>A0A9P5AWS5</accession>
<evidence type="ECO:0000313" key="3">
    <source>
        <dbReference type="Proteomes" id="UP000737391"/>
    </source>
</evidence>
<feature type="region of interest" description="Disordered" evidence="1">
    <location>
        <begin position="1"/>
        <end position="58"/>
    </location>
</feature>
<organism evidence="2 3">
    <name type="scientific">Fusarium agapanthi</name>
    <dbReference type="NCBI Taxonomy" id="1803897"/>
    <lineage>
        <taxon>Eukaryota</taxon>
        <taxon>Fungi</taxon>
        <taxon>Dikarya</taxon>
        <taxon>Ascomycota</taxon>
        <taxon>Pezizomycotina</taxon>
        <taxon>Sordariomycetes</taxon>
        <taxon>Hypocreomycetidae</taxon>
        <taxon>Hypocreales</taxon>
        <taxon>Nectriaceae</taxon>
        <taxon>Fusarium</taxon>
        <taxon>Fusarium fujikuroi species complex</taxon>
    </lineage>
</organism>